<keyword evidence="3" id="KW-0804">Transcription</keyword>
<dbReference type="InterPro" id="IPR014757">
    <property type="entry name" value="Tscrpt_reg_IclR_C"/>
</dbReference>
<dbReference type="AlphaFoldDB" id="A0A918J0F7"/>
<accession>A0A918J0F7</accession>
<comment type="caution">
    <text evidence="6">The sequence shown here is derived from an EMBL/GenBank/DDBJ whole genome shotgun (WGS) entry which is preliminary data.</text>
</comment>
<evidence type="ECO:0000259" key="4">
    <source>
        <dbReference type="PROSITE" id="PS51077"/>
    </source>
</evidence>
<dbReference type="Pfam" id="PF01614">
    <property type="entry name" value="IclR_C"/>
    <property type="match status" value="1"/>
</dbReference>
<dbReference type="GO" id="GO:0003700">
    <property type="term" value="F:DNA-binding transcription factor activity"/>
    <property type="evidence" value="ECO:0007669"/>
    <property type="project" value="TreeGrafter"/>
</dbReference>
<name>A0A918J0F7_9RHOB</name>
<dbReference type="InterPro" id="IPR036388">
    <property type="entry name" value="WH-like_DNA-bd_sf"/>
</dbReference>
<dbReference type="PANTHER" id="PTHR30136:SF24">
    <property type="entry name" value="HTH-TYPE TRANSCRIPTIONAL REPRESSOR ALLR"/>
    <property type="match status" value="1"/>
</dbReference>
<keyword evidence="7" id="KW-1185">Reference proteome</keyword>
<evidence type="ECO:0000313" key="7">
    <source>
        <dbReference type="Proteomes" id="UP000628984"/>
    </source>
</evidence>
<reference evidence="6" key="1">
    <citation type="journal article" date="2014" name="Int. J. Syst. Evol. Microbiol.">
        <title>Complete genome sequence of Corynebacterium casei LMG S-19264T (=DSM 44701T), isolated from a smear-ripened cheese.</title>
        <authorList>
            <consortium name="US DOE Joint Genome Institute (JGI-PGF)"/>
            <person name="Walter F."/>
            <person name="Albersmeier A."/>
            <person name="Kalinowski J."/>
            <person name="Ruckert C."/>
        </authorList>
    </citation>
    <scope>NUCLEOTIDE SEQUENCE</scope>
    <source>
        <strain evidence="6">KCTC 23714</strain>
    </source>
</reference>
<feature type="domain" description="IclR-ED" evidence="5">
    <location>
        <begin position="64"/>
        <end position="247"/>
    </location>
</feature>
<protein>
    <submittedName>
        <fullName evidence="6">IclR family transcriptional regulator</fullName>
    </submittedName>
</protein>
<dbReference type="SUPFAM" id="SSF55781">
    <property type="entry name" value="GAF domain-like"/>
    <property type="match status" value="1"/>
</dbReference>
<dbReference type="InterPro" id="IPR050707">
    <property type="entry name" value="HTH_MetabolicPath_Reg"/>
</dbReference>
<dbReference type="Proteomes" id="UP000628984">
    <property type="component" value="Unassembled WGS sequence"/>
</dbReference>
<evidence type="ECO:0000256" key="1">
    <source>
        <dbReference type="ARBA" id="ARBA00023015"/>
    </source>
</evidence>
<keyword evidence="1" id="KW-0805">Transcription regulation</keyword>
<dbReference type="InterPro" id="IPR005471">
    <property type="entry name" value="Tscrpt_reg_IclR_N"/>
</dbReference>
<evidence type="ECO:0000256" key="3">
    <source>
        <dbReference type="ARBA" id="ARBA00023163"/>
    </source>
</evidence>
<dbReference type="Gene3D" id="3.30.450.40">
    <property type="match status" value="1"/>
</dbReference>
<evidence type="ECO:0000256" key="2">
    <source>
        <dbReference type="ARBA" id="ARBA00023125"/>
    </source>
</evidence>
<dbReference type="InterPro" id="IPR029016">
    <property type="entry name" value="GAF-like_dom_sf"/>
</dbReference>
<sequence length="269" mass="28372">MGTTSKALTLLDYFTISRPQIGLSDLARLSGANKATCYRLMSELMEHGLVEQVAGSKEYRIGPAVLRLAALREATVPTREAALPLLQALAVATGETAHMSHLVAGQLVTLSYAYPAAHGMRVMMEDADRLPFHSTSSGHAVMGWLPADTVAQILAGPLPAPAGLVQITASDLADRIARARATGWASTANTFEADVSSFAVPLFDAQGQVQGALAVAVAGPRLTEAAEQTIPRQLIAAARAIMALWGGQIPPELSALWRITEQPTEKVQG</sequence>
<dbReference type="InterPro" id="IPR036390">
    <property type="entry name" value="WH_DNA-bd_sf"/>
</dbReference>
<reference evidence="6" key="2">
    <citation type="submission" date="2020-09" db="EMBL/GenBank/DDBJ databases">
        <authorList>
            <person name="Sun Q."/>
            <person name="Kim S."/>
        </authorList>
    </citation>
    <scope>NUCLEOTIDE SEQUENCE</scope>
    <source>
        <strain evidence="6">KCTC 23714</strain>
    </source>
</reference>
<organism evidence="6 7">
    <name type="scientific">Gemmobacter lanyuensis</name>
    <dbReference type="NCBI Taxonomy" id="1054497"/>
    <lineage>
        <taxon>Bacteria</taxon>
        <taxon>Pseudomonadati</taxon>
        <taxon>Pseudomonadota</taxon>
        <taxon>Alphaproteobacteria</taxon>
        <taxon>Rhodobacterales</taxon>
        <taxon>Paracoccaceae</taxon>
        <taxon>Gemmobacter</taxon>
    </lineage>
</organism>
<gene>
    <name evidence="6" type="ORF">GCM10011452_32090</name>
</gene>
<feature type="domain" description="HTH iclR-type" evidence="4">
    <location>
        <begin position="1"/>
        <end position="63"/>
    </location>
</feature>
<dbReference type="Pfam" id="PF09339">
    <property type="entry name" value="HTH_IclR"/>
    <property type="match status" value="1"/>
</dbReference>
<dbReference type="PANTHER" id="PTHR30136">
    <property type="entry name" value="HELIX-TURN-HELIX TRANSCRIPTIONAL REGULATOR, ICLR FAMILY"/>
    <property type="match status" value="1"/>
</dbReference>
<dbReference type="SUPFAM" id="SSF46785">
    <property type="entry name" value="Winged helix' DNA-binding domain"/>
    <property type="match status" value="1"/>
</dbReference>
<dbReference type="EMBL" id="BMYQ01000013">
    <property type="protein sequence ID" value="GGW41315.1"/>
    <property type="molecule type" value="Genomic_DNA"/>
</dbReference>
<dbReference type="PROSITE" id="PS51078">
    <property type="entry name" value="ICLR_ED"/>
    <property type="match status" value="1"/>
</dbReference>
<dbReference type="PROSITE" id="PS51077">
    <property type="entry name" value="HTH_ICLR"/>
    <property type="match status" value="1"/>
</dbReference>
<proteinExistence type="predicted"/>
<dbReference type="Gene3D" id="1.10.10.10">
    <property type="entry name" value="Winged helix-like DNA-binding domain superfamily/Winged helix DNA-binding domain"/>
    <property type="match status" value="1"/>
</dbReference>
<dbReference type="SMART" id="SM00346">
    <property type="entry name" value="HTH_ICLR"/>
    <property type="match status" value="1"/>
</dbReference>
<dbReference type="RefSeq" id="WP_189634895.1">
    <property type="nucleotide sequence ID" value="NZ_BMYQ01000013.1"/>
</dbReference>
<dbReference type="GO" id="GO:0003677">
    <property type="term" value="F:DNA binding"/>
    <property type="evidence" value="ECO:0007669"/>
    <property type="project" value="UniProtKB-KW"/>
</dbReference>
<evidence type="ECO:0000313" key="6">
    <source>
        <dbReference type="EMBL" id="GGW41315.1"/>
    </source>
</evidence>
<evidence type="ECO:0000259" key="5">
    <source>
        <dbReference type="PROSITE" id="PS51078"/>
    </source>
</evidence>
<dbReference type="GO" id="GO:0045892">
    <property type="term" value="P:negative regulation of DNA-templated transcription"/>
    <property type="evidence" value="ECO:0007669"/>
    <property type="project" value="TreeGrafter"/>
</dbReference>
<keyword evidence="2" id="KW-0238">DNA-binding</keyword>